<feature type="region of interest" description="Disordered" evidence="8">
    <location>
        <begin position="490"/>
        <end position="558"/>
    </location>
</feature>
<evidence type="ECO:0000256" key="7">
    <source>
        <dbReference type="PROSITE-ProRule" id="PRU01373"/>
    </source>
</evidence>
<dbReference type="PROSITE" id="PS52029">
    <property type="entry name" value="LD_TPASE"/>
    <property type="match status" value="1"/>
</dbReference>
<evidence type="ECO:0000256" key="5">
    <source>
        <dbReference type="ARBA" id="ARBA00022984"/>
    </source>
</evidence>
<reference evidence="10 11" key="1">
    <citation type="submission" date="2015-09" db="EMBL/GenBank/DDBJ databases">
        <title>Sorangium comparison.</title>
        <authorList>
            <person name="Zaburannyi N."/>
            <person name="Bunk B."/>
            <person name="Overmann J."/>
            <person name="Mueller R."/>
        </authorList>
    </citation>
    <scope>NUCLEOTIDE SEQUENCE [LARGE SCALE GENOMIC DNA]</scope>
    <source>
        <strain evidence="10 11">So ce836</strain>
    </source>
</reference>
<dbReference type="RefSeq" id="WP_129575399.1">
    <property type="nucleotide sequence ID" value="NZ_CP012672.1"/>
</dbReference>
<gene>
    <name evidence="10" type="ORF">SOCE836_037730</name>
</gene>
<accession>A0A4V0NG20</accession>
<dbReference type="UniPathway" id="UPA00219"/>
<dbReference type="Proteomes" id="UP000295497">
    <property type="component" value="Chromosome"/>
</dbReference>
<evidence type="ECO:0000313" key="10">
    <source>
        <dbReference type="EMBL" id="AUX31642.1"/>
    </source>
</evidence>
<evidence type="ECO:0000256" key="3">
    <source>
        <dbReference type="ARBA" id="ARBA00022679"/>
    </source>
</evidence>
<sequence>MGGLLSSGKPRRAPRSTRSTRAARLVLRLARLAALSAAACGAGACKKPADAPADAGALLAGDAGAAEAAAAAEAAPAAEPVPAAAWPPSDKPLLGVTAFVATVYKEPRDTSKKLGYLRVGSRVPRAAEPAGTAGCPGGWYAIEPRGFLCVGEDATLDLDDPILKAAGPGPNLRSALPYRYAFVRAVLPLYLRVPTAEEQRKSEFKLDEHLAWFEENKATVQRVALGANDVPIDARGVPLPGKRIGELGLGKNSLELGEGALLGGEGENDPIPFWLEGGKRRIRNISDFKVPDYAVFADRARRFTGLSLIGSFPTGPESLNRRFAITTDLRLAPATKIKPDTGSPWHGVELNDELTLPLAFVRARSARDVEIEGDKATPGKELPFREVIPLTGRMRRLEGVKYYRTKDQRYVSQLDVGLAVAPSAWPQVAEKGEKWIEVSITHQTLVLWEGKRPVYATLVSTGQAGVADPKTTTATVRGIFRIRNKHITATMDSNESSSVGGRPETTAEAPSASRGAKPDKGGSSKERSKKKPGASAAEKPAAGQKAVPRKGDGEYGVTRRRGEGTYALKDVPYIQYFASGYALHAAYWHDVFGTPRSHGCINLAPIDAHRVFLWTDPPVPPGWHAINTGEELGDGTTIIIHE</sequence>
<evidence type="ECO:0000256" key="1">
    <source>
        <dbReference type="ARBA" id="ARBA00004752"/>
    </source>
</evidence>
<evidence type="ECO:0000259" key="9">
    <source>
        <dbReference type="PROSITE" id="PS52029"/>
    </source>
</evidence>
<dbReference type="GO" id="GO:0005576">
    <property type="term" value="C:extracellular region"/>
    <property type="evidence" value="ECO:0007669"/>
    <property type="project" value="TreeGrafter"/>
</dbReference>
<proteinExistence type="inferred from homology"/>
<comment type="similarity">
    <text evidence="2">Belongs to the YkuD family.</text>
</comment>
<feature type="compositionally biased region" description="Polar residues" evidence="8">
    <location>
        <begin position="490"/>
        <end position="499"/>
    </location>
</feature>
<dbReference type="AlphaFoldDB" id="A0A4V0NG20"/>
<dbReference type="SUPFAM" id="SSF141523">
    <property type="entry name" value="L,D-transpeptidase catalytic domain-like"/>
    <property type="match status" value="1"/>
</dbReference>
<dbReference type="InterPro" id="IPR038063">
    <property type="entry name" value="Transpep_catalytic_dom"/>
</dbReference>
<feature type="compositionally biased region" description="Basic and acidic residues" evidence="8">
    <location>
        <begin position="516"/>
        <end position="526"/>
    </location>
</feature>
<feature type="active site" description="Proton donor/acceptor" evidence="7">
    <location>
        <position position="584"/>
    </location>
</feature>
<keyword evidence="3" id="KW-0808">Transferase</keyword>
<feature type="domain" description="L,D-TPase catalytic" evidence="9">
    <location>
        <begin position="434"/>
        <end position="641"/>
    </location>
</feature>
<organism evidence="10 11">
    <name type="scientific">Sorangium cellulosum</name>
    <name type="common">Polyangium cellulosum</name>
    <dbReference type="NCBI Taxonomy" id="56"/>
    <lineage>
        <taxon>Bacteria</taxon>
        <taxon>Pseudomonadati</taxon>
        <taxon>Myxococcota</taxon>
        <taxon>Polyangia</taxon>
        <taxon>Polyangiales</taxon>
        <taxon>Polyangiaceae</taxon>
        <taxon>Sorangium</taxon>
    </lineage>
</organism>
<dbReference type="GO" id="GO:0018104">
    <property type="term" value="P:peptidoglycan-protein cross-linking"/>
    <property type="evidence" value="ECO:0007669"/>
    <property type="project" value="TreeGrafter"/>
</dbReference>
<evidence type="ECO:0000256" key="8">
    <source>
        <dbReference type="SAM" id="MobiDB-lite"/>
    </source>
</evidence>
<dbReference type="Pfam" id="PF03734">
    <property type="entry name" value="YkuD"/>
    <property type="match status" value="1"/>
</dbReference>
<evidence type="ECO:0000256" key="4">
    <source>
        <dbReference type="ARBA" id="ARBA00022960"/>
    </source>
</evidence>
<dbReference type="PANTHER" id="PTHR30582">
    <property type="entry name" value="L,D-TRANSPEPTIDASE"/>
    <property type="match status" value="1"/>
</dbReference>
<keyword evidence="4 7" id="KW-0133">Cell shape</keyword>
<evidence type="ECO:0000256" key="6">
    <source>
        <dbReference type="ARBA" id="ARBA00023316"/>
    </source>
</evidence>
<dbReference type="PANTHER" id="PTHR30582:SF2">
    <property type="entry name" value="L,D-TRANSPEPTIDASE YCIB-RELATED"/>
    <property type="match status" value="1"/>
</dbReference>
<name>A0A4V0NG20_SORCE</name>
<dbReference type="GO" id="GO:0016740">
    <property type="term" value="F:transferase activity"/>
    <property type="evidence" value="ECO:0007669"/>
    <property type="project" value="UniProtKB-KW"/>
</dbReference>
<feature type="region of interest" description="Disordered" evidence="8">
    <location>
        <begin position="1"/>
        <end position="20"/>
    </location>
</feature>
<keyword evidence="5 7" id="KW-0573">Peptidoglycan synthesis</keyword>
<dbReference type="GO" id="GO:0071972">
    <property type="term" value="F:peptidoglycan L,D-transpeptidase activity"/>
    <property type="evidence" value="ECO:0007669"/>
    <property type="project" value="TreeGrafter"/>
</dbReference>
<dbReference type="CDD" id="cd16913">
    <property type="entry name" value="YkuD_like"/>
    <property type="match status" value="1"/>
</dbReference>
<dbReference type="InterPro" id="IPR005490">
    <property type="entry name" value="LD_TPept_cat_dom"/>
</dbReference>
<feature type="active site" description="Nucleophile" evidence="7">
    <location>
        <position position="600"/>
    </location>
</feature>
<dbReference type="GO" id="GO:0008360">
    <property type="term" value="P:regulation of cell shape"/>
    <property type="evidence" value="ECO:0007669"/>
    <property type="project" value="UniProtKB-UniRule"/>
</dbReference>
<protein>
    <recommendedName>
        <fullName evidence="9">L,D-TPase catalytic domain-containing protein</fullName>
    </recommendedName>
</protein>
<comment type="pathway">
    <text evidence="1 7">Cell wall biogenesis; peptidoglycan biosynthesis.</text>
</comment>
<evidence type="ECO:0000256" key="2">
    <source>
        <dbReference type="ARBA" id="ARBA00005992"/>
    </source>
</evidence>
<dbReference type="InterPro" id="IPR050979">
    <property type="entry name" value="LD-transpeptidase"/>
</dbReference>
<dbReference type="Gene3D" id="2.40.440.10">
    <property type="entry name" value="L,D-transpeptidase catalytic domain-like"/>
    <property type="match status" value="2"/>
</dbReference>
<keyword evidence="6 7" id="KW-0961">Cell wall biogenesis/degradation</keyword>
<dbReference type="EMBL" id="CP012672">
    <property type="protein sequence ID" value="AUX31642.1"/>
    <property type="molecule type" value="Genomic_DNA"/>
</dbReference>
<dbReference type="GO" id="GO:0071555">
    <property type="term" value="P:cell wall organization"/>
    <property type="evidence" value="ECO:0007669"/>
    <property type="project" value="UniProtKB-UniRule"/>
</dbReference>
<evidence type="ECO:0000313" key="11">
    <source>
        <dbReference type="Proteomes" id="UP000295497"/>
    </source>
</evidence>